<keyword evidence="3" id="KW-1185">Reference proteome</keyword>
<feature type="domain" description="Cadherin" evidence="1">
    <location>
        <begin position="456"/>
        <end position="537"/>
    </location>
</feature>
<evidence type="ECO:0000313" key="2">
    <source>
        <dbReference type="EMBL" id="CUH80565.1"/>
    </source>
</evidence>
<dbReference type="PANTHER" id="PTHR39431">
    <property type="entry name" value="FRPA/C-RELATED PROTEIN"/>
    <property type="match status" value="1"/>
</dbReference>
<dbReference type="AlphaFoldDB" id="A0A0P1GG87"/>
<name>A0A0P1GG87_9RHOB</name>
<dbReference type="InterPro" id="IPR002126">
    <property type="entry name" value="Cadherin-like_dom"/>
</dbReference>
<organism evidence="2 3">
    <name type="scientific">Tropicibacter naphthalenivorans</name>
    <dbReference type="NCBI Taxonomy" id="441103"/>
    <lineage>
        <taxon>Bacteria</taxon>
        <taxon>Pseudomonadati</taxon>
        <taxon>Pseudomonadota</taxon>
        <taxon>Alphaproteobacteria</taxon>
        <taxon>Rhodobacterales</taxon>
        <taxon>Roseobacteraceae</taxon>
        <taxon>Tropicibacter</taxon>
    </lineage>
</organism>
<dbReference type="Gene3D" id="2.60.40.2810">
    <property type="match status" value="1"/>
</dbReference>
<dbReference type="Proteomes" id="UP000054935">
    <property type="component" value="Unassembled WGS sequence"/>
</dbReference>
<dbReference type="CDD" id="cd11304">
    <property type="entry name" value="Cadherin_repeat"/>
    <property type="match status" value="1"/>
</dbReference>
<dbReference type="NCBIfam" id="TIGR01965">
    <property type="entry name" value="VCBS_repeat"/>
    <property type="match status" value="5"/>
</dbReference>
<dbReference type="Gene3D" id="2.60.40.10">
    <property type="entry name" value="Immunoglobulins"/>
    <property type="match status" value="2"/>
</dbReference>
<dbReference type="NCBIfam" id="NF012211">
    <property type="entry name" value="tand_rpt_95"/>
    <property type="match status" value="1"/>
</dbReference>
<dbReference type="Pfam" id="PF17803">
    <property type="entry name" value="Cadherin_4"/>
    <property type="match status" value="1"/>
</dbReference>
<dbReference type="GO" id="GO:0016020">
    <property type="term" value="C:membrane"/>
    <property type="evidence" value="ECO:0007669"/>
    <property type="project" value="InterPro"/>
</dbReference>
<proteinExistence type="predicted"/>
<dbReference type="STRING" id="441103.TRN7648_03030"/>
<dbReference type="GO" id="GO:0007156">
    <property type="term" value="P:homophilic cell adhesion via plasma membrane adhesion molecules"/>
    <property type="evidence" value="ECO:0007669"/>
    <property type="project" value="InterPro"/>
</dbReference>
<dbReference type="PANTHER" id="PTHR39431:SF1">
    <property type="entry name" value="FRPA_C-RELATED PROTEIN"/>
    <property type="match status" value="1"/>
</dbReference>
<feature type="domain" description="Cadherin" evidence="1">
    <location>
        <begin position="548"/>
        <end position="641"/>
    </location>
</feature>
<evidence type="ECO:0000259" key="1">
    <source>
        <dbReference type="PROSITE" id="PS50268"/>
    </source>
</evidence>
<dbReference type="InterPro" id="IPR010221">
    <property type="entry name" value="VCBS_dom"/>
</dbReference>
<sequence>MTQDVTITITGTNDAPTLQAAATNAVEDGPSVSVDLAALGADVDSDNDGASLTYTVSGQPSEGAATITGTTLTFTPGADFQDLAIGETRDVTVQVTATDAHGATAVNDVTITVTGTNDAPTILRGSDLSVTVQTGTTRVTNLSAQDLAMAYFGSAPASATVIYGQEVFEVTPGNGYRMVHTVAGLFMPGELKADSVVEMTMDAGFVLTGGDQDSMVGLTDGMGHMTYYTLEQAAGHFFAGDIDMAGNVDISGGAATGTTDNVSFTFMPVATDYTLGFTLDGANDQMTFIAPFTGSGNPGEYINPANGLAIYLGQDESNEYGTFKPITVESIVEAQDATGSLLFADVDTSDVQTAAVTGFAMSGATAGLDAAAIEALFSISVVADGATQGGSVDWAFDNVSALFQSLGLGEVVTLSYDITVDDGQGGVLTRTVDINVEGMNDGPVAQASAITGDEDTVITGSVTATDADANAVLTYMLESRAANGSVVMNADGTYSYTGGADFNGTDSFTYRVVDQFGLSSVETVTVTVDNVNDAPTLAAGALDAVEDGAAVTLDLAALGADIDPGEDGATLTYSLLSGPAEGSASITGTSLTFDPGANFQTLPAGATRDVTVLVMATDADGATAINDVTITVTGTNDVPTITGTAVQTVREDQTLTASGQLNISDPDQGEASFQGFGTTLGDNGFGSFSMSAGGNWTYNLNNNHAAVQALNDGQFLRDTITVLSADGSGSREIAVRINGTNDINPTQLFLTFRQPYNSRSTFDEMLFENLTVRVDGAVTGYSTWAVRYGSLSGGNDVFLNGNIGSFSSTLRYVELNLGVHDDSGRIQLNYLYSGGDNVSLNGTSNGAVDNGEGVQLQLRAAGTGTVTFGDYRNNGSVTNNDYVGTYTNSARQVIIDYQKVGNTLQVQRIQDPVVLDLGGDGFDFLDLDAGVTFDLDYDGVAESVTWVSGTDGMLAIDLDGSGTIDNGAELLSEAFAGGSFGTSMAALRSLDENADGVLDAQDAAFADMVVWQDANENGVTDAGELTSLLDMGVDHFDLTGSAPEADSPDEVVELAELVLTDGSVMDYAGVELASAPEEILLPDAPITTEEPLI</sequence>
<feature type="domain" description="Cadherin" evidence="1">
    <location>
        <begin position="42"/>
        <end position="122"/>
    </location>
</feature>
<dbReference type="InterPro" id="IPR013783">
    <property type="entry name" value="Ig-like_fold"/>
</dbReference>
<evidence type="ECO:0000313" key="3">
    <source>
        <dbReference type="Proteomes" id="UP000054935"/>
    </source>
</evidence>
<gene>
    <name evidence="2" type="ORF">TRN7648_03030</name>
</gene>
<reference evidence="2 3" key="1">
    <citation type="submission" date="2015-09" db="EMBL/GenBank/DDBJ databases">
        <authorList>
            <consortium name="Swine Surveillance"/>
        </authorList>
    </citation>
    <scope>NUCLEOTIDE SEQUENCE [LARGE SCALE GENOMIC DNA]</scope>
    <source>
        <strain evidence="2 3">CECT 7648</strain>
    </source>
</reference>
<dbReference type="GO" id="GO:0005509">
    <property type="term" value="F:calcium ion binding"/>
    <property type="evidence" value="ECO:0007669"/>
    <property type="project" value="InterPro"/>
</dbReference>
<dbReference type="PROSITE" id="PS50268">
    <property type="entry name" value="CADHERIN_2"/>
    <property type="match status" value="3"/>
</dbReference>
<protein>
    <submittedName>
        <fullName evidence="2">VCBS repeat</fullName>
    </submittedName>
</protein>
<dbReference type="EMBL" id="CYSE01000006">
    <property type="protein sequence ID" value="CUH80565.1"/>
    <property type="molecule type" value="Genomic_DNA"/>
</dbReference>
<dbReference type="InterPro" id="IPR040853">
    <property type="entry name" value="RapA2_cadherin-like"/>
</dbReference>
<accession>A0A0P1GG87</accession>
<dbReference type="Pfam" id="PF17963">
    <property type="entry name" value="Big_9"/>
    <property type="match status" value="2"/>
</dbReference>